<protein>
    <submittedName>
        <fullName evidence="7">LAME_0C05864g1_1</fullName>
    </submittedName>
</protein>
<reference evidence="8" key="1">
    <citation type="submission" date="2016-03" db="EMBL/GenBank/DDBJ databases">
        <authorList>
            <person name="Devillers Hugo."/>
        </authorList>
    </citation>
    <scope>NUCLEOTIDE SEQUENCE [LARGE SCALE GENOMIC DNA]</scope>
</reference>
<evidence type="ECO:0000256" key="4">
    <source>
        <dbReference type="ARBA" id="ARBA00022989"/>
    </source>
</evidence>
<evidence type="ECO:0000256" key="2">
    <source>
        <dbReference type="ARBA" id="ARBA00008803"/>
    </source>
</evidence>
<keyword evidence="5 6" id="KW-0472">Membrane</keyword>
<evidence type="ECO:0000256" key="3">
    <source>
        <dbReference type="ARBA" id="ARBA00022692"/>
    </source>
</evidence>
<dbReference type="EMBL" id="LT598479">
    <property type="protein sequence ID" value="SCU83617.1"/>
    <property type="molecule type" value="Genomic_DNA"/>
</dbReference>
<keyword evidence="3 6" id="KW-0812">Transmembrane</keyword>
<keyword evidence="8" id="KW-1185">Reference proteome</keyword>
<dbReference type="PANTHER" id="PTHR13317:SF4">
    <property type="entry name" value="TRANSMEMBRANE ANTERIOR POSTERIOR TRANSFORMATION PROTEIN 1 HOMOLOG"/>
    <property type="match status" value="1"/>
</dbReference>
<organism evidence="7 8">
    <name type="scientific">Lachancea meyersii CBS 8951</name>
    <dbReference type="NCBI Taxonomy" id="1266667"/>
    <lineage>
        <taxon>Eukaryota</taxon>
        <taxon>Fungi</taxon>
        <taxon>Dikarya</taxon>
        <taxon>Ascomycota</taxon>
        <taxon>Saccharomycotina</taxon>
        <taxon>Saccharomycetes</taxon>
        <taxon>Saccharomycetales</taxon>
        <taxon>Saccharomycetaceae</taxon>
        <taxon>Lachancea</taxon>
    </lineage>
</organism>
<dbReference type="Pfam" id="PF05346">
    <property type="entry name" value="DUF747"/>
    <property type="match status" value="1"/>
</dbReference>
<dbReference type="PANTHER" id="PTHR13317">
    <property type="entry name" value="TRANSMEMBRANE ANTERIOR POSTERIOR TRANSFORMATION PROTEIN 1 HOMOLOG"/>
    <property type="match status" value="1"/>
</dbReference>
<feature type="transmembrane region" description="Helical" evidence="6">
    <location>
        <begin position="364"/>
        <end position="383"/>
    </location>
</feature>
<dbReference type="Proteomes" id="UP000191144">
    <property type="component" value="Chromosome C"/>
</dbReference>
<feature type="transmembrane region" description="Helical" evidence="6">
    <location>
        <begin position="121"/>
        <end position="137"/>
    </location>
</feature>
<accession>A0A1G4J2C1</accession>
<keyword evidence="4 6" id="KW-1133">Transmembrane helix</keyword>
<comment type="subcellular location">
    <subcellularLocation>
        <location evidence="1">Membrane</location>
        <topology evidence="1">Multi-pass membrane protein</topology>
    </subcellularLocation>
</comment>
<evidence type="ECO:0000313" key="7">
    <source>
        <dbReference type="EMBL" id="SCU83617.1"/>
    </source>
</evidence>
<dbReference type="GO" id="GO:0005789">
    <property type="term" value="C:endoplasmic reticulum membrane"/>
    <property type="evidence" value="ECO:0007669"/>
    <property type="project" value="TreeGrafter"/>
</dbReference>
<dbReference type="InterPro" id="IPR008010">
    <property type="entry name" value="Tatp1"/>
</dbReference>
<name>A0A1G4J2C1_9SACH</name>
<feature type="transmembrane region" description="Helical" evidence="6">
    <location>
        <begin position="81"/>
        <end position="109"/>
    </location>
</feature>
<dbReference type="OrthoDB" id="5376140at2759"/>
<proteinExistence type="inferred from homology"/>
<feature type="transmembrane region" description="Helical" evidence="6">
    <location>
        <begin position="191"/>
        <end position="214"/>
    </location>
</feature>
<dbReference type="AlphaFoldDB" id="A0A1G4J2C1"/>
<sequence length="508" mass="57857">MARKVAKNRKLRRADHFKFIKELLLAELEPRAHKRKEQSTNDELREREATKLAERREAEEAEYEMEQIVNMLRLFVHMEKLMAFSLLACFNCFLYYFTVFPARLVYCCFNEKRLKQARKEFVTLFLIACASAILLKVDTSQVYHRIKGQSAMKLYMMFGVLDMCDKMLSSLGQSLLLVVSARTFKKFGPEALQAVVLNACAAACLTCHGFVLIYETIALNVAVNSYSNSLVTLLLSMQFAEIKASVFKRFDKEGLFQITISDIIERFQMVILLTIIAIRNLIASTSSFSTLIPNSWSWSSTSSTVVEVLCGPVITVVGSEVLVDWVKHAYIIKFNRVRPQMYDTFLKILCNDHAHNLQKFQVRLGLPVPTLVVLFIVMIRPALEIGLSETSTSMFGTLSIVSMGFVCLFLSKFVLHLVLDKWCQALHSHNGANQFVVNETMYVPGPPSSGQGKIDGRTRAAVYSARKGDHDEDHSKIPPTLIEKRTQHDSKRSLKNVSRYRMVSKRIW</sequence>
<evidence type="ECO:0000313" key="8">
    <source>
        <dbReference type="Proteomes" id="UP000191144"/>
    </source>
</evidence>
<comment type="similarity">
    <text evidence="2">Belongs to the TAPT1 family.</text>
</comment>
<evidence type="ECO:0000256" key="1">
    <source>
        <dbReference type="ARBA" id="ARBA00004141"/>
    </source>
</evidence>
<evidence type="ECO:0000256" key="5">
    <source>
        <dbReference type="ARBA" id="ARBA00023136"/>
    </source>
</evidence>
<feature type="transmembrane region" description="Helical" evidence="6">
    <location>
        <begin position="395"/>
        <end position="419"/>
    </location>
</feature>
<gene>
    <name evidence="7" type="ORF">LAME_0C05864G</name>
</gene>
<evidence type="ECO:0000256" key="6">
    <source>
        <dbReference type="SAM" id="Phobius"/>
    </source>
</evidence>